<evidence type="ECO:0000256" key="1">
    <source>
        <dbReference type="SAM" id="SignalP"/>
    </source>
</evidence>
<feature type="signal peptide" evidence="1">
    <location>
        <begin position="1"/>
        <end position="19"/>
    </location>
</feature>
<name>A0A974DXI4_XENLA</name>
<gene>
    <name evidence="2" type="ORF">XELAEV_18005554mg</name>
</gene>
<protein>
    <submittedName>
        <fullName evidence="2">Uncharacterized protein</fullName>
    </submittedName>
</protein>
<organism evidence="2 3">
    <name type="scientific">Xenopus laevis</name>
    <name type="common">African clawed frog</name>
    <dbReference type="NCBI Taxonomy" id="8355"/>
    <lineage>
        <taxon>Eukaryota</taxon>
        <taxon>Metazoa</taxon>
        <taxon>Chordata</taxon>
        <taxon>Craniata</taxon>
        <taxon>Vertebrata</taxon>
        <taxon>Euteleostomi</taxon>
        <taxon>Amphibia</taxon>
        <taxon>Batrachia</taxon>
        <taxon>Anura</taxon>
        <taxon>Pipoidea</taxon>
        <taxon>Pipidae</taxon>
        <taxon>Xenopodinae</taxon>
        <taxon>Xenopus</taxon>
        <taxon>Xenopus</taxon>
    </lineage>
</organism>
<dbReference type="Proteomes" id="UP000694892">
    <property type="component" value="Chromosome 1L"/>
</dbReference>
<evidence type="ECO:0000313" key="3">
    <source>
        <dbReference type="Proteomes" id="UP000694892"/>
    </source>
</evidence>
<keyword evidence="1" id="KW-0732">Signal</keyword>
<dbReference type="EMBL" id="CM004466">
    <property type="protein sequence ID" value="OCT99773.1"/>
    <property type="molecule type" value="Genomic_DNA"/>
</dbReference>
<evidence type="ECO:0000313" key="2">
    <source>
        <dbReference type="EMBL" id="OCT99773.1"/>
    </source>
</evidence>
<reference evidence="3" key="1">
    <citation type="journal article" date="2016" name="Nature">
        <title>Genome evolution in the allotetraploid frog Xenopus laevis.</title>
        <authorList>
            <person name="Session A.M."/>
            <person name="Uno Y."/>
            <person name="Kwon T."/>
            <person name="Chapman J.A."/>
            <person name="Toyoda A."/>
            <person name="Takahashi S."/>
            <person name="Fukui A."/>
            <person name="Hikosaka A."/>
            <person name="Suzuki A."/>
            <person name="Kondo M."/>
            <person name="van Heeringen S.J."/>
            <person name="Quigley I."/>
            <person name="Heinz S."/>
            <person name="Ogino H."/>
            <person name="Ochi H."/>
            <person name="Hellsten U."/>
            <person name="Lyons J.B."/>
            <person name="Simakov O."/>
            <person name="Putnam N."/>
            <person name="Stites J."/>
            <person name="Kuroki Y."/>
            <person name="Tanaka T."/>
            <person name="Michiue T."/>
            <person name="Watanabe M."/>
            <person name="Bogdanovic O."/>
            <person name="Lister R."/>
            <person name="Georgiou G."/>
            <person name="Paranjpe S.S."/>
            <person name="van Kruijsbergen I."/>
            <person name="Shu S."/>
            <person name="Carlson J."/>
            <person name="Kinoshita T."/>
            <person name="Ohta Y."/>
            <person name="Mawaribuchi S."/>
            <person name="Jenkins J."/>
            <person name="Grimwood J."/>
            <person name="Schmutz J."/>
            <person name="Mitros T."/>
            <person name="Mozaffari S.V."/>
            <person name="Suzuki Y."/>
            <person name="Haramoto Y."/>
            <person name="Yamamoto T.S."/>
            <person name="Takagi C."/>
            <person name="Heald R."/>
            <person name="Miller K."/>
            <person name="Haudenschild C."/>
            <person name="Kitzman J."/>
            <person name="Nakayama T."/>
            <person name="Izutsu Y."/>
            <person name="Robert J."/>
            <person name="Fortriede J."/>
            <person name="Burns K."/>
            <person name="Lotay V."/>
            <person name="Karimi K."/>
            <person name="Yasuoka Y."/>
            <person name="Dichmann D.S."/>
            <person name="Flajnik M.F."/>
            <person name="Houston D.W."/>
            <person name="Shendure J."/>
            <person name="DuPasquier L."/>
            <person name="Vize P.D."/>
            <person name="Zorn A.M."/>
            <person name="Ito M."/>
            <person name="Marcotte E.M."/>
            <person name="Wallingford J.B."/>
            <person name="Ito Y."/>
            <person name="Asashima M."/>
            <person name="Ueno N."/>
            <person name="Matsuda Y."/>
            <person name="Veenstra G.J."/>
            <person name="Fujiyama A."/>
            <person name="Harland R.M."/>
            <person name="Taira M."/>
            <person name="Rokhsar D.S."/>
        </authorList>
    </citation>
    <scope>NUCLEOTIDE SEQUENCE [LARGE SCALE GENOMIC DNA]</scope>
    <source>
        <strain evidence="3">J</strain>
    </source>
</reference>
<proteinExistence type="predicted"/>
<accession>A0A974DXI4</accession>
<sequence length="96" mass="10491">MPLTGPAMLLAILLVPVLAVRFIVKSIVFPTVLRQEGFVQPCTHIGIFEKKEAALGVLRKGYRIADVSAGGRSLCLYTLFTSPRHIIISALLYPVI</sequence>
<feature type="chain" id="PRO_5037100187" evidence="1">
    <location>
        <begin position="20"/>
        <end position="96"/>
    </location>
</feature>
<dbReference type="AlphaFoldDB" id="A0A974DXI4"/>